<sequence>IRSQLVFGVRPSAGYWLRSTHSDSTVRSSESVCVRQPAKSKIRRHHNRFSTFSTKAPTAGVRRLHGPDDPAELSSQMSVPGVLKIFGSDICEGTNYKSVLATTQSSAKELVREALERYCLEKEDASDYVLCDVVGQTGADHLWRRECFRVVADHERPLVLQSLWKPKDGFSRRFEIQLRASVEKQSLREQDTVTAGVNAQARKLQKSRSRVASLFVDGSSEQVEALGIWRSLSEMDLMSMGREAGRAQQGPPREDPQAEADNHPPFDFPYFLLLQGYDHRQDFVVYLMSGTSTIFGRCREHCHGEDEDRLKVDILLYAPDVLPQHCCIRRLDHVQPPSGDHRRTATMLKPLHGAPVTRNGLRLQEEVELSPGDLVGLGQHYLFLFKDPTSSSGRLQAPPWTTTLCPDSRPCSACGSALTEKTWRRRALLPRWRDASGAEALLSYELEQEEQVLQEILQTLDPSGDEAKLTPAFLLILCIQHSAATFPLTQFRQLLLRIASQIQRITWEKTQELAAIQPELGSGGGQPGLVPVLSVEQLAPALKPLLMWMANAIELLHFVQRHVPQLLQEQQDPAGLLDSEVLSTQAACEEAMTVLEEVIMFTFQQSVYYLTKSMYPALPGLLEGNPFSEGGQLRLPAGLSSILEVLKETLKLAKAFQVHPDISLQLCAYLFFFINASMFNALMERGSVVGFYQWSRGVQIRANLDLMMDWFQSIGLGQLAAEFFQKLSAAVNLLATPKETLLQASWTSLRAEFSALNPAQLHHLLREYSSNKVYASGWTPSPAEAQDALRTGDILEGFDRHPPLILPSSSFQLELRSATTAPALLRQLRRLQAFVRRLPRREGGAERGVEEQVRRSAGFGNVSTCGTDGPRVCRPPPARPGAPPPPASQAASRGPARPPRPGQVDLGYHKSLALDPSCLLTPPNTPQGSEEAEAEAPTSEGARQQHKLAWPAESEGPAALSRQVHAGKVNQPDDPPTNVCRCDVFTVELHRGPHGLGLALVDGMKTPLRMSGVFVRSLVPGSPAARCQRLRTGDRILAVNGLSLVGLDYHRGRELIRTSGDPLRLLVAKMD</sequence>
<dbReference type="FunCoup" id="H3C4L4">
    <property type="interactions" value="52"/>
</dbReference>
<dbReference type="InParanoid" id="H3C4L4"/>
<reference evidence="6" key="1">
    <citation type="journal article" date="2004" name="Nature">
        <title>Genome duplication in the teleost fish Tetraodon nigroviridis reveals the early vertebrate proto-karyotype.</title>
        <authorList>
            <person name="Jaillon O."/>
            <person name="Aury J.-M."/>
            <person name="Brunet F."/>
            <person name="Petit J.-L."/>
            <person name="Stange-Thomann N."/>
            <person name="Mauceli E."/>
            <person name="Bouneau L."/>
            <person name="Fischer C."/>
            <person name="Ozouf-Costaz C."/>
            <person name="Bernot A."/>
            <person name="Nicaud S."/>
            <person name="Jaffe D."/>
            <person name="Fisher S."/>
            <person name="Lutfalla G."/>
            <person name="Dossat C."/>
            <person name="Segurens B."/>
            <person name="Dasilva C."/>
            <person name="Salanoubat M."/>
            <person name="Levy M."/>
            <person name="Boudet N."/>
            <person name="Castellano S."/>
            <person name="Anthouard V."/>
            <person name="Jubin C."/>
            <person name="Castelli V."/>
            <person name="Katinka M."/>
            <person name="Vacherie B."/>
            <person name="Biemont C."/>
            <person name="Skalli Z."/>
            <person name="Cattolico L."/>
            <person name="Poulain J."/>
            <person name="De Berardinis V."/>
            <person name="Cruaud C."/>
            <person name="Duprat S."/>
            <person name="Brottier P."/>
            <person name="Coutanceau J.-P."/>
            <person name="Gouzy J."/>
            <person name="Parra G."/>
            <person name="Lardier G."/>
            <person name="Chapple C."/>
            <person name="McKernan K.J."/>
            <person name="McEwan P."/>
            <person name="Bosak S."/>
            <person name="Kellis M."/>
            <person name="Volff J.-N."/>
            <person name="Guigo R."/>
            <person name="Zody M.C."/>
            <person name="Mesirov J."/>
            <person name="Lindblad-Toh K."/>
            <person name="Birren B."/>
            <person name="Nusbaum C."/>
            <person name="Kahn D."/>
            <person name="Robinson-Rechavi M."/>
            <person name="Laudet V."/>
            <person name="Schachter V."/>
            <person name="Quetier F."/>
            <person name="Saurin W."/>
            <person name="Scarpelli C."/>
            <person name="Wincker P."/>
            <person name="Lander E.S."/>
            <person name="Weissenbach J."/>
            <person name="Roest Crollius H."/>
        </authorList>
    </citation>
    <scope>NUCLEOTIDE SEQUENCE [LARGE SCALE GENOMIC DNA]</scope>
</reference>
<evidence type="ECO:0000313" key="6">
    <source>
        <dbReference type="Proteomes" id="UP000007303"/>
    </source>
</evidence>
<dbReference type="Pfam" id="PF00788">
    <property type="entry name" value="RA"/>
    <property type="match status" value="1"/>
</dbReference>
<evidence type="ECO:0000259" key="3">
    <source>
        <dbReference type="PROSITE" id="PS50200"/>
    </source>
</evidence>
<dbReference type="GO" id="GO:0001525">
    <property type="term" value="P:angiogenesis"/>
    <property type="evidence" value="ECO:0007669"/>
    <property type="project" value="TreeGrafter"/>
</dbReference>
<evidence type="ECO:0000256" key="1">
    <source>
        <dbReference type="SAM" id="MobiDB-lite"/>
    </source>
</evidence>
<dbReference type="SMART" id="SM01132">
    <property type="entry name" value="DIL"/>
    <property type="match status" value="1"/>
</dbReference>
<feature type="region of interest" description="Disordered" evidence="1">
    <location>
        <begin position="242"/>
        <end position="261"/>
    </location>
</feature>
<dbReference type="CDD" id="cd06690">
    <property type="entry name" value="PDZ_Radil-like"/>
    <property type="match status" value="1"/>
</dbReference>
<reference evidence="5" key="2">
    <citation type="submission" date="2025-08" db="UniProtKB">
        <authorList>
            <consortium name="Ensembl"/>
        </authorList>
    </citation>
    <scope>IDENTIFICATION</scope>
</reference>
<dbReference type="PROSITE" id="PS50106">
    <property type="entry name" value="PDZ"/>
    <property type="match status" value="1"/>
</dbReference>
<dbReference type="GO" id="GO:0051020">
    <property type="term" value="F:GTPase binding"/>
    <property type="evidence" value="ECO:0007669"/>
    <property type="project" value="TreeGrafter"/>
</dbReference>
<organism evidence="5 6">
    <name type="scientific">Tetraodon nigroviridis</name>
    <name type="common">Spotted green pufferfish</name>
    <name type="synonym">Chelonodon nigroviridis</name>
    <dbReference type="NCBI Taxonomy" id="99883"/>
    <lineage>
        <taxon>Eukaryota</taxon>
        <taxon>Metazoa</taxon>
        <taxon>Chordata</taxon>
        <taxon>Craniata</taxon>
        <taxon>Vertebrata</taxon>
        <taxon>Euteleostomi</taxon>
        <taxon>Actinopterygii</taxon>
        <taxon>Neopterygii</taxon>
        <taxon>Teleostei</taxon>
        <taxon>Neoteleostei</taxon>
        <taxon>Acanthomorphata</taxon>
        <taxon>Eupercaria</taxon>
        <taxon>Tetraodontiformes</taxon>
        <taxon>Tetradontoidea</taxon>
        <taxon>Tetraodontidae</taxon>
        <taxon>Tetraodon</taxon>
    </lineage>
</organism>
<dbReference type="InterPro" id="IPR000159">
    <property type="entry name" value="RA_dom"/>
</dbReference>
<dbReference type="Proteomes" id="UP000007303">
    <property type="component" value="Unassembled WGS sequence"/>
</dbReference>
<keyword evidence="6" id="KW-1185">Reference proteome</keyword>
<feature type="domain" description="PDZ" evidence="2">
    <location>
        <begin position="986"/>
        <end position="1071"/>
    </location>
</feature>
<dbReference type="PROSITE" id="PS50200">
    <property type="entry name" value="RA"/>
    <property type="match status" value="1"/>
</dbReference>
<dbReference type="SMART" id="SM00314">
    <property type="entry name" value="RA"/>
    <property type="match status" value="1"/>
</dbReference>
<dbReference type="STRING" id="99883.ENSTNIP00000003183"/>
<accession>H3C4L4</accession>
<dbReference type="GO" id="GO:0005911">
    <property type="term" value="C:cell-cell junction"/>
    <property type="evidence" value="ECO:0007669"/>
    <property type="project" value="TreeGrafter"/>
</dbReference>
<evidence type="ECO:0000259" key="2">
    <source>
        <dbReference type="PROSITE" id="PS50106"/>
    </source>
</evidence>
<feature type="domain" description="Dilute" evidence="4">
    <location>
        <begin position="536"/>
        <end position="791"/>
    </location>
</feature>
<dbReference type="InterPro" id="IPR052072">
    <property type="entry name" value="Vascular_dev_regulator"/>
</dbReference>
<dbReference type="GeneTree" id="ENSGT00940000164726"/>
<feature type="compositionally biased region" description="Basic and acidic residues" evidence="1">
    <location>
        <begin position="842"/>
        <end position="854"/>
    </location>
</feature>
<protein>
    <submittedName>
        <fullName evidence="5">Ras association and DIL domains 2a</fullName>
    </submittedName>
</protein>
<evidence type="ECO:0000313" key="5">
    <source>
        <dbReference type="Ensembl" id="ENSTNIP00000003183.1"/>
    </source>
</evidence>
<dbReference type="SUPFAM" id="SSF50156">
    <property type="entry name" value="PDZ domain-like"/>
    <property type="match status" value="1"/>
</dbReference>
<dbReference type="InterPro" id="IPR036034">
    <property type="entry name" value="PDZ_sf"/>
</dbReference>
<dbReference type="SUPFAM" id="SSF54236">
    <property type="entry name" value="Ubiquitin-like"/>
    <property type="match status" value="1"/>
</dbReference>
<dbReference type="InterPro" id="IPR008984">
    <property type="entry name" value="SMAD_FHA_dom_sf"/>
</dbReference>
<dbReference type="CDD" id="cd15472">
    <property type="entry name" value="Myo5p-like_CBD_Rasip1"/>
    <property type="match status" value="1"/>
</dbReference>
<dbReference type="InterPro" id="IPR002710">
    <property type="entry name" value="Dilute_dom"/>
</dbReference>
<name>H3C4L4_TETNG</name>
<dbReference type="PANTHER" id="PTHR16027:SF4">
    <property type="entry name" value="RAS-INTERACTING PROTEIN 1"/>
    <property type="match status" value="1"/>
</dbReference>
<dbReference type="PROSITE" id="PS51126">
    <property type="entry name" value="DILUTE"/>
    <property type="match status" value="1"/>
</dbReference>
<dbReference type="InterPro" id="IPR037983">
    <property type="entry name" value="CBD_Rasip1/Radil"/>
</dbReference>
<feature type="compositionally biased region" description="Pro residues" evidence="1">
    <location>
        <begin position="873"/>
        <end position="887"/>
    </location>
</feature>
<dbReference type="Gene3D" id="3.10.20.90">
    <property type="entry name" value="Phosphatidylinositol 3-kinase Catalytic Subunit, Chain A, domain 1"/>
    <property type="match status" value="1"/>
</dbReference>
<dbReference type="Pfam" id="PF00595">
    <property type="entry name" value="PDZ"/>
    <property type="match status" value="1"/>
</dbReference>
<dbReference type="Ensembl" id="ENSTNIT00000003349.1">
    <property type="protein sequence ID" value="ENSTNIP00000003183.1"/>
    <property type="gene ID" value="ENSTNIG00000011258.1"/>
</dbReference>
<dbReference type="AlphaFoldDB" id="H3C4L4"/>
<reference evidence="5" key="3">
    <citation type="submission" date="2025-09" db="UniProtKB">
        <authorList>
            <consortium name="Ensembl"/>
        </authorList>
    </citation>
    <scope>IDENTIFICATION</scope>
</reference>
<dbReference type="InterPro" id="IPR029071">
    <property type="entry name" value="Ubiquitin-like_domsf"/>
</dbReference>
<dbReference type="SUPFAM" id="SSF49879">
    <property type="entry name" value="SMAD/FHA domain"/>
    <property type="match status" value="1"/>
</dbReference>
<dbReference type="SMART" id="SM00228">
    <property type="entry name" value="PDZ"/>
    <property type="match status" value="1"/>
</dbReference>
<feature type="region of interest" description="Disordered" evidence="1">
    <location>
        <begin position="842"/>
        <end position="960"/>
    </location>
</feature>
<feature type="domain" description="Ras-associating" evidence="3">
    <location>
        <begin position="79"/>
        <end position="181"/>
    </location>
</feature>
<dbReference type="OMA" id="CQGAHYK"/>
<dbReference type="PANTHER" id="PTHR16027">
    <property type="entry name" value="DILUTE DOMAIN-CONTAINING PROTEIN YPR089W"/>
    <property type="match status" value="1"/>
</dbReference>
<feature type="compositionally biased region" description="Basic and acidic residues" evidence="1">
    <location>
        <begin position="252"/>
        <end position="261"/>
    </location>
</feature>
<dbReference type="Pfam" id="PF01843">
    <property type="entry name" value="DIL"/>
    <property type="match status" value="1"/>
</dbReference>
<dbReference type="GO" id="GO:0007165">
    <property type="term" value="P:signal transduction"/>
    <property type="evidence" value="ECO:0007669"/>
    <property type="project" value="InterPro"/>
</dbReference>
<dbReference type="Gene3D" id="2.30.42.10">
    <property type="match status" value="1"/>
</dbReference>
<dbReference type="CDD" id="cd17116">
    <property type="entry name" value="RA_Radil_like"/>
    <property type="match status" value="1"/>
</dbReference>
<dbReference type="GO" id="GO:0035024">
    <property type="term" value="P:negative regulation of Rho protein signal transduction"/>
    <property type="evidence" value="ECO:0007669"/>
    <property type="project" value="TreeGrafter"/>
</dbReference>
<proteinExistence type="predicted"/>
<dbReference type="InterPro" id="IPR001478">
    <property type="entry name" value="PDZ"/>
</dbReference>
<dbReference type="Gene3D" id="2.60.200.20">
    <property type="match status" value="1"/>
</dbReference>
<evidence type="ECO:0000259" key="4">
    <source>
        <dbReference type="PROSITE" id="PS51126"/>
    </source>
</evidence>